<name>A0ABN0UHW0_9ACTN</name>
<proteinExistence type="predicted"/>
<gene>
    <name evidence="4" type="ORF">GCM10009539_40330</name>
</gene>
<dbReference type="PANTHER" id="PTHR43877:SF2">
    <property type="entry name" value="AMINOALKYLPHOSPHONATE N-ACETYLTRANSFERASE-RELATED"/>
    <property type="match status" value="1"/>
</dbReference>
<keyword evidence="2" id="KW-0012">Acyltransferase</keyword>
<dbReference type="InterPro" id="IPR050832">
    <property type="entry name" value="Bact_Acetyltransf"/>
</dbReference>
<dbReference type="Pfam" id="PF00583">
    <property type="entry name" value="Acetyltransf_1"/>
    <property type="match status" value="1"/>
</dbReference>
<evidence type="ECO:0000259" key="3">
    <source>
        <dbReference type="PROSITE" id="PS51186"/>
    </source>
</evidence>
<keyword evidence="1" id="KW-0808">Transferase</keyword>
<dbReference type="PANTHER" id="PTHR43877">
    <property type="entry name" value="AMINOALKYLPHOSPHONATE N-ACETYLTRANSFERASE-RELATED-RELATED"/>
    <property type="match status" value="1"/>
</dbReference>
<dbReference type="SUPFAM" id="SSF55729">
    <property type="entry name" value="Acyl-CoA N-acyltransferases (Nat)"/>
    <property type="match status" value="1"/>
</dbReference>
<dbReference type="Proteomes" id="UP001500967">
    <property type="component" value="Unassembled WGS sequence"/>
</dbReference>
<reference evidence="4 5" key="1">
    <citation type="journal article" date="2019" name="Int. J. Syst. Evol. Microbiol.">
        <title>The Global Catalogue of Microorganisms (GCM) 10K type strain sequencing project: providing services to taxonomists for standard genome sequencing and annotation.</title>
        <authorList>
            <consortium name="The Broad Institute Genomics Platform"/>
            <consortium name="The Broad Institute Genome Sequencing Center for Infectious Disease"/>
            <person name="Wu L."/>
            <person name="Ma J."/>
        </authorList>
    </citation>
    <scope>NUCLEOTIDE SEQUENCE [LARGE SCALE GENOMIC DNA]</scope>
    <source>
        <strain evidence="4 5">JCM 10425</strain>
    </source>
</reference>
<evidence type="ECO:0000313" key="4">
    <source>
        <dbReference type="EMBL" id="GAA0251143.1"/>
    </source>
</evidence>
<dbReference type="CDD" id="cd04301">
    <property type="entry name" value="NAT_SF"/>
    <property type="match status" value="1"/>
</dbReference>
<evidence type="ECO:0000313" key="5">
    <source>
        <dbReference type="Proteomes" id="UP001500967"/>
    </source>
</evidence>
<dbReference type="InterPro" id="IPR000182">
    <property type="entry name" value="GNAT_dom"/>
</dbReference>
<protein>
    <submittedName>
        <fullName evidence="4">GNAT family N-acetyltransferase</fullName>
    </submittedName>
</protein>
<keyword evidence="5" id="KW-1185">Reference proteome</keyword>
<evidence type="ECO:0000256" key="2">
    <source>
        <dbReference type="ARBA" id="ARBA00023315"/>
    </source>
</evidence>
<comment type="caution">
    <text evidence="4">The sequence shown here is derived from an EMBL/GenBank/DDBJ whole genome shotgun (WGS) entry which is preliminary data.</text>
</comment>
<accession>A0ABN0UHW0</accession>
<dbReference type="PROSITE" id="PS51186">
    <property type="entry name" value="GNAT"/>
    <property type="match status" value="1"/>
</dbReference>
<sequence>MQPLLTIAPFTPADAADAVTVARLTELINEVYADGERGLWIPGQSRTTVGEVANFARAGELWVARLDDELVGSIRLARLDDTTSEFGMLVASTKHRGLGIGRELVRFAEANARGAGDTTMQLEVLTPRDWTHPVKRFLVEWYTRLGYVNVRTEEFAPAFPRLAPFLATPCDFRIFHKNLWS</sequence>
<dbReference type="RefSeq" id="WP_344650408.1">
    <property type="nucleotide sequence ID" value="NZ_BAAAGX010000016.1"/>
</dbReference>
<dbReference type="Gene3D" id="3.40.630.30">
    <property type="match status" value="1"/>
</dbReference>
<dbReference type="InterPro" id="IPR016181">
    <property type="entry name" value="Acyl_CoA_acyltransferase"/>
</dbReference>
<evidence type="ECO:0000256" key="1">
    <source>
        <dbReference type="ARBA" id="ARBA00022679"/>
    </source>
</evidence>
<dbReference type="EMBL" id="BAAAGX010000016">
    <property type="protein sequence ID" value="GAA0251143.1"/>
    <property type="molecule type" value="Genomic_DNA"/>
</dbReference>
<feature type="domain" description="N-acetyltransferase" evidence="3">
    <location>
        <begin position="5"/>
        <end position="171"/>
    </location>
</feature>
<organism evidence="4 5">
    <name type="scientific">Cryptosporangium japonicum</name>
    <dbReference type="NCBI Taxonomy" id="80872"/>
    <lineage>
        <taxon>Bacteria</taxon>
        <taxon>Bacillati</taxon>
        <taxon>Actinomycetota</taxon>
        <taxon>Actinomycetes</taxon>
        <taxon>Cryptosporangiales</taxon>
        <taxon>Cryptosporangiaceae</taxon>
        <taxon>Cryptosporangium</taxon>
    </lineage>
</organism>